<organism evidence="1 2">
    <name type="scientific">Sphingomonas plantiphila</name>
    <dbReference type="NCBI Taxonomy" id="3163295"/>
    <lineage>
        <taxon>Bacteria</taxon>
        <taxon>Pseudomonadati</taxon>
        <taxon>Pseudomonadota</taxon>
        <taxon>Alphaproteobacteria</taxon>
        <taxon>Sphingomonadales</taxon>
        <taxon>Sphingomonadaceae</taxon>
        <taxon>Sphingomonas</taxon>
    </lineage>
</organism>
<evidence type="ECO:0008006" key="3">
    <source>
        <dbReference type="Google" id="ProtNLM"/>
    </source>
</evidence>
<proteinExistence type="predicted"/>
<sequence length="308" mass="34153">MMPRTLALAALPAVWLTLSGVQREAGIRGERVDPLTISDDDFARHRDPATWRGLAVTRIEFREERGAWRLFRIVNLKKPGGPLWFVPHDNENAGFEAALAGVRTYGGVVIAVDSGIAEDGVRRNGAVDRGRPIDPNRNFRDGTPLYANTILADYHRGASPIIALHTNSAGFDTSGSRCNRSDPPGRGEVSIRFCDDIMQPHPSQARDWPFDDNDTLAYVPYRNGTSPFSAWCGKALALADFNVVFERVRVSDGSLSNYALLRGMPYVNFETQERGLDPARLAESRNRLVAMIDRAMERCTAPTTRLAR</sequence>
<reference evidence="1 2" key="1">
    <citation type="submission" date="2024-06" db="EMBL/GenBank/DDBJ databases">
        <authorList>
            <person name="Kaempfer P."/>
            <person name="Viver T."/>
        </authorList>
    </citation>
    <scope>NUCLEOTIDE SEQUENCE [LARGE SCALE GENOMIC DNA]</scope>
    <source>
        <strain evidence="1 2">ST-64</strain>
    </source>
</reference>
<comment type="caution">
    <text evidence="1">The sequence shown here is derived from an EMBL/GenBank/DDBJ whole genome shotgun (WGS) entry which is preliminary data.</text>
</comment>
<gene>
    <name evidence="1" type="ORF">ABS767_13725</name>
</gene>
<dbReference type="EMBL" id="JBELQC010000002">
    <property type="protein sequence ID" value="MFL9842029.1"/>
    <property type="molecule type" value="Genomic_DNA"/>
</dbReference>
<keyword evidence="2" id="KW-1185">Reference proteome</keyword>
<evidence type="ECO:0000313" key="1">
    <source>
        <dbReference type="EMBL" id="MFL9842029.1"/>
    </source>
</evidence>
<dbReference type="RefSeq" id="WP_408079292.1">
    <property type="nucleotide sequence ID" value="NZ_JBELQC010000002.1"/>
</dbReference>
<protein>
    <recommendedName>
        <fullName evidence="3">N-acetylmuramoyl-L-alanine amidase</fullName>
    </recommendedName>
</protein>
<name>A0ABW8YPR5_9SPHN</name>
<accession>A0ABW8YPR5</accession>
<evidence type="ECO:0000313" key="2">
    <source>
        <dbReference type="Proteomes" id="UP001629244"/>
    </source>
</evidence>
<dbReference type="Proteomes" id="UP001629244">
    <property type="component" value="Unassembled WGS sequence"/>
</dbReference>